<dbReference type="OrthoDB" id="3365698at2759"/>
<evidence type="ECO:0000313" key="2">
    <source>
        <dbReference type="Proteomes" id="UP000217790"/>
    </source>
</evidence>
<proteinExistence type="predicted"/>
<organism evidence="1 2">
    <name type="scientific">Armillaria gallica</name>
    <name type="common">Bulbous honey fungus</name>
    <name type="synonym">Armillaria bulbosa</name>
    <dbReference type="NCBI Taxonomy" id="47427"/>
    <lineage>
        <taxon>Eukaryota</taxon>
        <taxon>Fungi</taxon>
        <taxon>Dikarya</taxon>
        <taxon>Basidiomycota</taxon>
        <taxon>Agaricomycotina</taxon>
        <taxon>Agaricomycetes</taxon>
        <taxon>Agaricomycetidae</taxon>
        <taxon>Agaricales</taxon>
        <taxon>Marasmiineae</taxon>
        <taxon>Physalacriaceae</taxon>
        <taxon>Armillaria</taxon>
    </lineage>
</organism>
<dbReference type="STRING" id="47427.A0A2H3EEH5"/>
<accession>A0A2H3EEH5</accession>
<dbReference type="InParanoid" id="A0A2H3EEH5"/>
<keyword evidence="2" id="KW-1185">Reference proteome</keyword>
<dbReference type="Proteomes" id="UP000217790">
    <property type="component" value="Unassembled WGS sequence"/>
</dbReference>
<dbReference type="OMA" id="YAPIRRI"/>
<reference evidence="2" key="1">
    <citation type="journal article" date="2017" name="Nat. Ecol. Evol.">
        <title>Genome expansion and lineage-specific genetic innovations in the forest pathogenic fungi Armillaria.</title>
        <authorList>
            <person name="Sipos G."/>
            <person name="Prasanna A.N."/>
            <person name="Walter M.C."/>
            <person name="O'Connor E."/>
            <person name="Balint B."/>
            <person name="Krizsan K."/>
            <person name="Kiss B."/>
            <person name="Hess J."/>
            <person name="Varga T."/>
            <person name="Slot J."/>
            <person name="Riley R."/>
            <person name="Boka B."/>
            <person name="Rigling D."/>
            <person name="Barry K."/>
            <person name="Lee J."/>
            <person name="Mihaltcheva S."/>
            <person name="LaButti K."/>
            <person name="Lipzen A."/>
            <person name="Waldron R."/>
            <person name="Moloney N.M."/>
            <person name="Sperisen C."/>
            <person name="Kredics L."/>
            <person name="Vagvoelgyi C."/>
            <person name="Patrignani A."/>
            <person name="Fitzpatrick D."/>
            <person name="Nagy I."/>
            <person name="Doyle S."/>
            <person name="Anderson J.B."/>
            <person name="Grigoriev I.V."/>
            <person name="Gueldener U."/>
            <person name="Muensterkoetter M."/>
            <person name="Nagy L.G."/>
        </authorList>
    </citation>
    <scope>NUCLEOTIDE SEQUENCE [LARGE SCALE GENOMIC DNA]</scope>
    <source>
        <strain evidence="2">Ar21-2</strain>
    </source>
</reference>
<name>A0A2H3EEH5_ARMGA</name>
<evidence type="ECO:0000313" key="1">
    <source>
        <dbReference type="EMBL" id="PBK98813.1"/>
    </source>
</evidence>
<gene>
    <name evidence="1" type="ORF">ARMGADRAFT_1075619</name>
</gene>
<dbReference type="AlphaFoldDB" id="A0A2H3EEH5"/>
<dbReference type="EMBL" id="KZ293648">
    <property type="protein sequence ID" value="PBK98813.1"/>
    <property type="molecule type" value="Genomic_DNA"/>
</dbReference>
<sequence length="138" mass="16035">MSCLTCSNCGFVNFLPPGPQLQTLKTIQGSDGLVSQLLRGSRPLLDADHAFLDEITNIKRLRTWYDAQRQEIELYRKQLKNRESIYAPIRRLPRDILIEIFHSICDSWWQEEEEYDDLERHSLDITGPLWVLGCVCGL</sequence>
<protein>
    <submittedName>
        <fullName evidence="1">Uncharacterized protein</fullName>
    </submittedName>
</protein>